<dbReference type="Gene3D" id="3.60.60.10">
    <property type="entry name" value="Penicillin V Acylase, Chain A"/>
    <property type="match status" value="1"/>
</dbReference>
<dbReference type="AlphaFoldDB" id="A7HKC5"/>
<dbReference type="GO" id="GO:0016805">
    <property type="term" value="F:dipeptidase activity"/>
    <property type="evidence" value="ECO:0007669"/>
    <property type="project" value="InterPro"/>
</dbReference>
<proteinExistence type="predicted"/>
<dbReference type="RefSeq" id="WP_011993678.1">
    <property type="nucleotide sequence ID" value="NC_009718.1"/>
</dbReference>
<dbReference type="InterPro" id="IPR005079">
    <property type="entry name" value="Peptidase_C45_hydrolase"/>
</dbReference>
<reference evidence="2 3" key="2">
    <citation type="journal article" date="2009" name="Proc. Natl. Acad. Sci. U.S.A.">
        <title>On the chimeric nature, thermophilic origin, and phylogenetic placement of the Thermotogales.</title>
        <authorList>
            <person name="Zhaxybayeva O."/>
            <person name="Swithers K.S."/>
            <person name="Lapierre P."/>
            <person name="Fournier G.P."/>
            <person name="Bickhart D.M."/>
            <person name="DeBoy R.T."/>
            <person name="Nelson K.E."/>
            <person name="Nesbo C.L."/>
            <person name="Doolittle W.F."/>
            <person name="Gogarten J.P."/>
            <person name="Noll K.M."/>
        </authorList>
    </citation>
    <scope>NUCLEOTIDE SEQUENCE [LARGE SCALE GENOMIC DNA]</scope>
    <source>
        <strain evidence="3">ATCC 35602 / DSM 5306 / Rt17-B1</strain>
    </source>
</reference>
<dbReference type="HOGENOM" id="CLU_136101_0_0_0"/>
<dbReference type="eggNOG" id="COG4690">
    <property type="taxonomic scope" value="Bacteria"/>
</dbReference>
<feature type="domain" description="Peptidase C45 hydrolase" evidence="1">
    <location>
        <begin position="14"/>
        <end position="123"/>
    </location>
</feature>
<name>A7HKC5_FERNB</name>
<dbReference type="GO" id="GO:0070004">
    <property type="term" value="F:cysteine-type exopeptidase activity"/>
    <property type="evidence" value="ECO:0007669"/>
    <property type="project" value="InterPro"/>
</dbReference>
<dbReference type="Proteomes" id="UP000002415">
    <property type="component" value="Chromosome"/>
</dbReference>
<dbReference type="PANTHER" id="PTHR12994">
    <property type="entry name" value="SECERNIN"/>
    <property type="match status" value="1"/>
</dbReference>
<protein>
    <submittedName>
        <fullName evidence="2">Dipeptidase-like protein</fullName>
    </submittedName>
</protein>
<evidence type="ECO:0000259" key="1">
    <source>
        <dbReference type="Pfam" id="PF03417"/>
    </source>
</evidence>
<organism evidence="2 3">
    <name type="scientific">Fervidobacterium nodosum (strain ATCC 35602 / DSM 5306 / Rt17-B1)</name>
    <dbReference type="NCBI Taxonomy" id="381764"/>
    <lineage>
        <taxon>Bacteria</taxon>
        <taxon>Thermotogati</taxon>
        <taxon>Thermotogota</taxon>
        <taxon>Thermotogae</taxon>
        <taxon>Thermotogales</taxon>
        <taxon>Fervidobacteriaceae</taxon>
        <taxon>Fervidobacterium</taxon>
    </lineage>
</organism>
<sequence>MCDTMVALRSATADNSVIFAKNSDREPDEPHVGIFVKRKKHTEKKVKCTYIEIEQVPETYSCMLFKPSWIWGAEMGVNEYGVVIGNEAVFTKLISKEESLIGMDYVRLALERSKNAKEAVEVIINLIIWKILDLVIFKKSIRNKRFNNTSEVYESSELTFGSYNNY</sequence>
<evidence type="ECO:0000313" key="2">
    <source>
        <dbReference type="EMBL" id="ABS60358.1"/>
    </source>
</evidence>
<dbReference type="Pfam" id="PF03417">
    <property type="entry name" value="AAT"/>
    <property type="match status" value="1"/>
</dbReference>
<dbReference type="GO" id="GO:0006508">
    <property type="term" value="P:proteolysis"/>
    <property type="evidence" value="ECO:0007669"/>
    <property type="project" value="InterPro"/>
</dbReference>
<dbReference type="InterPro" id="IPR005322">
    <property type="entry name" value="Peptidase_C69"/>
</dbReference>
<evidence type="ECO:0000313" key="3">
    <source>
        <dbReference type="Proteomes" id="UP000002415"/>
    </source>
</evidence>
<dbReference type="PANTHER" id="PTHR12994:SF17">
    <property type="entry name" value="LD30995P"/>
    <property type="match status" value="1"/>
</dbReference>
<accession>A7HKC5</accession>
<dbReference type="EMBL" id="CP000771">
    <property type="protein sequence ID" value="ABS60358.1"/>
    <property type="molecule type" value="Genomic_DNA"/>
</dbReference>
<dbReference type="STRING" id="381764.Fnod_0494"/>
<dbReference type="KEGG" id="fno:Fnod_0494"/>
<gene>
    <name evidence="2" type="ordered locus">Fnod_0494</name>
</gene>
<keyword evidence="3" id="KW-1185">Reference proteome</keyword>
<reference evidence="2 3" key="1">
    <citation type="submission" date="2007-07" db="EMBL/GenBank/DDBJ databases">
        <title>Complete sequence of Fervidobacterium nodosum Rt17-B1.</title>
        <authorList>
            <consortium name="US DOE Joint Genome Institute"/>
            <person name="Copeland A."/>
            <person name="Lucas S."/>
            <person name="Lapidus A."/>
            <person name="Barry K."/>
            <person name="Glavina del Rio T."/>
            <person name="Dalin E."/>
            <person name="Tice H."/>
            <person name="Pitluck S."/>
            <person name="Saunders E."/>
            <person name="Brettin T."/>
            <person name="Bruce D."/>
            <person name="Detter J.C."/>
            <person name="Han C."/>
            <person name="Schmutz J."/>
            <person name="Larimer F."/>
            <person name="Land M."/>
            <person name="Hauser L."/>
            <person name="Kyrpides N."/>
            <person name="Mikhailova N."/>
            <person name="Nelson K."/>
            <person name="Gogarten J.P."/>
            <person name="Noll K."/>
            <person name="Richardson P."/>
        </authorList>
    </citation>
    <scope>NUCLEOTIDE SEQUENCE [LARGE SCALE GENOMIC DNA]</scope>
    <source>
        <strain evidence="3">ATCC 35602 / DSM 5306 / Rt17-B1</strain>
    </source>
</reference>